<evidence type="ECO:0000313" key="3">
    <source>
        <dbReference type="Proteomes" id="UP000198889"/>
    </source>
</evidence>
<evidence type="ECO:0000256" key="1">
    <source>
        <dbReference type="SAM" id="MobiDB-lite"/>
    </source>
</evidence>
<sequence length="127" mass="13022">MARASTVLVVAVGLLLGTLPLPVPGGMQALAQNYRPPPGPYAPSPGPYAPYDAPPARGRASGPVDADAAVRMLSGRGFSNISVIRRRGATILLEANGPRGERVQVVVDGASGAISGMKVIGFGDKRY</sequence>
<gene>
    <name evidence="2" type="ORF">SAMN05660859_3445</name>
</gene>
<name>A0A1G4U344_9HYPH</name>
<dbReference type="Proteomes" id="UP000198889">
    <property type="component" value="Unassembled WGS sequence"/>
</dbReference>
<organism evidence="2 3">
    <name type="scientific">Ancylobacter rudongensis</name>
    <dbReference type="NCBI Taxonomy" id="177413"/>
    <lineage>
        <taxon>Bacteria</taxon>
        <taxon>Pseudomonadati</taxon>
        <taxon>Pseudomonadota</taxon>
        <taxon>Alphaproteobacteria</taxon>
        <taxon>Hyphomicrobiales</taxon>
        <taxon>Xanthobacteraceae</taxon>
        <taxon>Ancylobacter</taxon>
    </lineage>
</organism>
<keyword evidence="3" id="KW-1185">Reference proteome</keyword>
<reference evidence="3" key="1">
    <citation type="submission" date="2016-10" db="EMBL/GenBank/DDBJ databases">
        <authorList>
            <person name="Varghese N."/>
            <person name="Submissions S."/>
        </authorList>
    </citation>
    <scope>NUCLEOTIDE SEQUENCE [LARGE SCALE GENOMIC DNA]</scope>
    <source>
        <strain evidence="3">CGMCC 1.1761</strain>
    </source>
</reference>
<dbReference type="AlphaFoldDB" id="A0A1G4U344"/>
<feature type="compositionally biased region" description="Pro residues" evidence="1">
    <location>
        <begin position="35"/>
        <end position="48"/>
    </location>
</feature>
<proteinExistence type="predicted"/>
<evidence type="ECO:0008006" key="4">
    <source>
        <dbReference type="Google" id="ProtNLM"/>
    </source>
</evidence>
<feature type="compositionally biased region" description="Low complexity" evidence="1">
    <location>
        <begin position="49"/>
        <end position="60"/>
    </location>
</feature>
<dbReference type="EMBL" id="FMTP01000005">
    <property type="protein sequence ID" value="SCW88021.1"/>
    <property type="molecule type" value="Genomic_DNA"/>
</dbReference>
<dbReference type="RefSeq" id="WP_091442047.1">
    <property type="nucleotide sequence ID" value="NZ_FMTP01000005.1"/>
</dbReference>
<accession>A0A1G4U344</accession>
<protein>
    <recommendedName>
        <fullName evidence="4">Peptidase propeptide and YPEB domain-containing protein</fullName>
    </recommendedName>
</protein>
<feature type="region of interest" description="Disordered" evidence="1">
    <location>
        <begin position="34"/>
        <end position="63"/>
    </location>
</feature>
<evidence type="ECO:0000313" key="2">
    <source>
        <dbReference type="EMBL" id="SCW88021.1"/>
    </source>
</evidence>
<dbReference type="STRING" id="177413.SAMN05660859_3445"/>